<keyword evidence="4" id="KW-0808">Transferase</keyword>
<dbReference type="GO" id="GO:0004364">
    <property type="term" value="F:glutathione transferase activity"/>
    <property type="evidence" value="ECO:0007669"/>
    <property type="project" value="UniProtKB-EC"/>
</dbReference>
<dbReference type="SFLD" id="SFLDS00019">
    <property type="entry name" value="Glutathione_Transferase_(cytos"/>
    <property type="match status" value="1"/>
</dbReference>
<dbReference type="Proteomes" id="UP000469949">
    <property type="component" value="Unassembled WGS sequence"/>
</dbReference>
<feature type="domain" description="GST C-terminal" evidence="3">
    <location>
        <begin position="88"/>
        <end position="208"/>
    </location>
</feature>
<dbReference type="EC" id="2.5.1.18" evidence="4"/>
<dbReference type="PANTHER" id="PTHR43969">
    <property type="entry name" value="GLUTATHIONE S TRANSFERASE D10, ISOFORM A-RELATED"/>
    <property type="match status" value="1"/>
</dbReference>
<feature type="domain" description="GST N-terminal" evidence="2">
    <location>
        <begin position="1"/>
        <end position="81"/>
    </location>
</feature>
<evidence type="ECO:0000313" key="4">
    <source>
        <dbReference type="EMBL" id="KAB7781904.1"/>
    </source>
</evidence>
<dbReference type="InterPro" id="IPR004045">
    <property type="entry name" value="Glutathione_S-Trfase_N"/>
</dbReference>
<dbReference type="InterPro" id="IPR040079">
    <property type="entry name" value="Glutathione_S-Trfase"/>
</dbReference>
<dbReference type="InterPro" id="IPR036282">
    <property type="entry name" value="Glutathione-S-Trfase_C_sf"/>
</dbReference>
<evidence type="ECO:0000313" key="5">
    <source>
        <dbReference type="Proteomes" id="UP000469949"/>
    </source>
</evidence>
<name>A0A833N1L6_9HYPH</name>
<dbReference type="Gene3D" id="1.20.1050.10">
    <property type="match status" value="1"/>
</dbReference>
<evidence type="ECO:0000256" key="1">
    <source>
        <dbReference type="ARBA" id="ARBA00011738"/>
    </source>
</evidence>
<reference evidence="4 5" key="1">
    <citation type="submission" date="2019-10" db="EMBL/GenBank/DDBJ databases">
        <title>Draft Genome Sequence of the Caffeine Degrading Methylotroph Methylorubrum populi PINKEL.</title>
        <authorList>
            <person name="Dawson S.C."/>
            <person name="Zhang X."/>
            <person name="Wright M.E."/>
            <person name="Sharma G."/>
            <person name="Langner J.T."/>
            <person name="Ditty J.L."/>
            <person name="Subuyuj G.A."/>
        </authorList>
    </citation>
    <scope>NUCLEOTIDE SEQUENCE [LARGE SCALE GENOMIC DNA]</scope>
    <source>
        <strain evidence="4 5">Pinkel</strain>
    </source>
</reference>
<dbReference type="Pfam" id="PF13417">
    <property type="entry name" value="GST_N_3"/>
    <property type="match status" value="1"/>
</dbReference>
<dbReference type="PROSITE" id="PS50404">
    <property type="entry name" value="GST_NTER"/>
    <property type="match status" value="1"/>
</dbReference>
<dbReference type="RefSeq" id="WP_152279188.1">
    <property type="nucleotide sequence ID" value="NZ_WEKV01000025.1"/>
</dbReference>
<dbReference type="SFLD" id="SFLDG00358">
    <property type="entry name" value="Main_(cytGST)"/>
    <property type="match status" value="1"/>
</dbReference>
<protein>
    <submittedName>
        <fullName evidence="4">Glutathione S-transferase</fullName>
        <ecNumber evidence="4">2.5.1.18</ecNumber>
    </submittedName>
</protein>
<dbReference type="GO" id="GO:0006749">
    <property type="term" value="P:glutathione metabolic process"/>
    <property type="evidence" value="ECO:0007669"/>
    <property type="project" value="TreeGrafter"/>
</dbReference>
<proteinExistence type="predicted"/>
<dbReference type="PANTHER" id="PTHR43969:SF9">
    <property type="entry name" value="GLUTATHIONE S TRANSFERASE D10, ISOFORM A-RELATED"/>
    <property type="match status" value="1"/>
</dbReference>
<evidence type="ECO:0000259" key="3">
    <source>
        <dbReference type="PROSITE" id="PS50405"/>
    </source>
</evidence>
<dbReference type="SUPFAM" id="SSF52833">
    <property type="entry name" value="Thioredoxin-like"/>
    <property type="match status" value="1"/>
</dbReference>
<gene>
    <name evidence="4" type="ORF">F8B43_5653</name>
</gene>
<comment type="subunit">
    <text evidence="1">Homodimer.</text>
</comment>
<dbReference type="EMBL" id="WEKV01000025">
    <property type="protein sequence ID" value="KAB7781904.1"/>
    <property type="molecule type" value="Genomic_DNA"/>
</dbReference>
<comment type="caution">
    <text evidence="4">The sequence shown here is derived from an EMBL/GenBank/DDBJ whole genome shotgun (WGS) entry which is preliminary data.</text>
</comment>
<evidence type="ECO:0000259" key="2">
    <source>
        <dbReference type="PROSITE" id="PS50404"/>
    </source>
</evidence>
<sequence length="208" mass="22523">MKLYDYVLSSECYKVRLLGSCLDLSFETVPVNVFPGEEHRSDPFLAISPQGRLPVLKDDRILLQEANAILVYLAKTYDGGASWYPDADPATSALIQQWLTFSIELAGTVGAARLHSMLGQPLDIGVARSGARDHLTILDDHLTDRGFDGATWLVGDHATIADVAVFAHVAVAGDGGIDLTPYKAVGRWLKQFLALRGFVPMPGISAVK</sequence>
<dbReference type="InterPro" id="IPR010987">
    <property type="entry name" value="Glutathione-S-Trfase_C-like"/>
</dbReference>
<dbReference type="Gene3D" id="3.40.30.10">
    <property type="entry name" value="Glutaredoxin"/>
    <property type="match status" value="1"/>
</dbReference>
<accession>A0A833N1L6</accession>
<dbReference type="InterPro" id="IPR036249">
    <property type="entry name" value="Thioredoxin-like_sf"/>
</dbReference>
<organism evidence="4 5">
    <name type="scientific">Methylorubrum populi</name>
    <dbReference type="NCBI Taxonomy" id="223967"/>
    <lineage>
        <taxon>Bacteria</taxon>
        <taxon>Pseudomonadati</taxon>
        <taxon>Pseudomonadota</taxon>
        <taxon>Alphaproteobacteria</taxon>
        <taxon>Hyphomicrobiales</taxon>
        <taxon>Methylobacteriaceae</taxon>
        <taxon>Methylorubrum</taxon>
    </lineage>
</organism>
<dbReference type="SUPFAM" id="SSF47616">
    <property type="entry name" value="GST C-terminal domain-like"/>
    <property type="match status" value="1"/>
</dbReference>
<dbReference type="PROSITE" id="PS50405">
    <property type="entry name" value="GST_CTER"/>
    <property type="match status" value="1"/>
</dbReference>
<dbReference type="AlphaFoldDB" id="A0A833N1L6"/>